<evidence type="ECO:0000256" key="11">
    <source>
        <dbReference type="ARBA" id="ARBA00023128"/>
    </source>
</evidence>
<dbReference type="SMART" id="SM00863">
    <property type="entry name" value="tRNA_SAD"/>
    <property type="match status" value="1"/>
</dbReference>
<dbReference type="GO" id="GO:0008270">
    <property type="term" value="F:zinc ion binding"/>
    <property type="evidence" value="ECO:0007669"/>
    <property type="project" value="UniProtKB-UniRule"/>
</dbReference>
<feature type="binding site" evidence="15">
    <location>
        <position position="603"/>
    </location>
    <ligand>
        <name>Zn(2+)</name>
        <dbReference type="ChEBI" id="CHEBI:29105"/>
    </ligand>
</feature>
<dbReference type="SUPFAM" id="SSF101353">
    <property type="entry name" value="Putative anticodon-binding domain of alanyl-tRNA synthetase (AlaRS)"/>
    <property type="match status" value="1"/>
</dbReference>
<dbReference type="InterPro" id="IPR009000">
    <property type="entry name" value="Transl_B-barrel_sf"/>
</dbReference>
<dbReference type="Gene3D" id="3.30.930.10">
    <property type="entry name" value="Bira Bifunctional Protein, Domain 2"/>
    <property type="match status" value="1"/>
</dbReference>
<dbReference type="Gene3D" id="2.40.30.130">
    <property type="match status" value="1"/>
</dbReference>
<evidence type="ECO:0000256" key="15">
    <source>
        <dbReference type="HAMAP-Rule" id="MF_03133"/>
    </source>
</evidence>
<comment type="similarity">
    <text evidence="1">Belongs to the class-II aminoacyl-tRNA synthetase family. Alax-L subfamily.</text>
</comment>
<reference evidence="18" key="1">
    <citation type="journal article" date="2016" name="Nature">
        <title>The genome of the seagrass Zostera marina reveals angiosperm adaptation to the sea.</title>
        <authorList>
            <person name="Olsen J.L."/>
            <person name="Rouze P."/>
            <person name="Verhelst B."/>
            <person name="Lin Y.-C."/>
            <person name="Bayer T."/>
            <person name="Collen J."/>
            <person name="Dattolo E."/>
            <person name="De Paoli E."/>
            <person name="Dittami S."/>
            <person name="Maumus F."/>
            <person name="Michel G."/>
            <person name="Kersting A."/>
            <person name="Lauritano C."/>
            <person name="Lohaus R."/>
            <person name="Toepel M."/>
            <person name="Tonon T."/>
            <person name="Vanneste K."/>
            <person name="Amirebrahimi M."/>
            <person name="Brakel J."/>
            <person name="Bostroem C."/>
            <person name="Chovatia M."/>
            <person name="Grimwood J."/>
            <person name="Jenkins J.W."/>
            <person name="Jueterbock A."/>
            <person name="Mraz A."/>
            <person name="Stam W.T."/>
            <person name="Tice H."/>
            <person name="Bornberg-Bauer E."/>
            <person name="Green P.J."/>
            <person name="Pearson G.A."/>
            <person name="Procaccini G."/>
            <person name="Duarte C.M."/>
            <person name="Schmutz J."/>
            <person name="Reusch T.B.H."/>
            <person name="Van de Peer Y."/>
        </authorList>
    </citation>
    <scope>NUCLEOTIDE SEQUENCE [LARGE SCALE GENOMIC DNA]</scope>
    <source>
        <strain evidence="18">cv. Finnish</strain>
    </source>
</reference>
<dbReference type="GO" id="GO:0070143">
    <property type="term" value="P:mitochondrial alanyl-tRNA aminoacylation"/>
    <property type="evidence" value="ECO:0007669"/>
    <property type="project" value="UniProtKB-UniRule"/>
</dbReference>
<dbReference type="EMBL" id="LFYR01002060">
    <property type="protein sequence ID" value="KMZ57465.1"/>
    <property type="molecule type" value="Genomic_DNA"/>
</dbReference>
<evidence type="ECO:0000256" key="5">
    <source>
        <dbReference type="ARBA" id="ARBA00022723"/>
    </source>
</evidence>
<keyword evidence="6 15" id="KW-0547">Nucleotide-binding</keyword>
<keyword evidence="10 15" id="KW-0648">Protein biosynthesis</keyword>
<evidence type="ECO:0000256" key="8">
    <source>
        <dbReference type="ARBA" id="ARBA00022840"/>
    </source>
</evidence>
<dbReference type="Pfam" id="PF07973">
    <property type="entry name" value="tRNA_SAD"/>
    <property type="match status" value="1"/>
</dbReference>
<dbReference type="SUPFAM" id="SSF50447">
    <property type="entry name" value="Translation proteins"/>
    <property type="match status" value="1"/>
</dbReference>
<dbReference type="OrthoDB" id="2423964at2759"/>
<keyword evidence="7 15" id="KW-0862">Zinc</keyword>
<dbReference type="CDD" id="cd00673">
    <property type="entry name" value="AlaRS_core"/>
    <property type="match status" value="1"/>
</dbReference>
<dbReference type="STRING" id="29655.A0A0K9NN98"/>
<dbReference type="InterPro" id="IPR023033">
    <property type="entry name" value="Ala_tRNA_ligase_euk/bac"/>
</dbReference>
<gene>
    <name evidence="17" type="ORF">ZOSMA_85G00250</name>
</gene>
<feature type="binding site" evidence="15">
    <location>
        <position position="599"/>
    </location>
    <ligand>
        <name>Zn(2+)</name>
        <dbReference type="ChEBI" id="CHEBI:29105"/>
    </ligand>
</feature>
<dbReference type="FunFam" id="3.30.980.10:FF:000004">
    <property type="entry name" value="Alanine--tRNA ligase, cytoplasmic"/>
    <property type="match status" value="1"/>
</dbReference>
<evidence type="ECO:0000256" key="12">
    <source>
        <dbReference type="ARBA" id="ARBA00023146"/>
    </source>
</evidence>
<dbReference type="AlphaFoldDB" id="A0A0K9NN98"/>
<dbReference type="Pfam" id="PF02272">
    <property type="entry name" value="DHHA1"/>
    <property type="match status" value="1"/>
</dbReference>
<evidence type="ECO:0000256" key="7">
    <source>
        <dbReference type="ARBA" id="ARBA00022833"/>
    </source>
</evidence>
<keyword evidence="8 15" id="KW-0067">ATP-binding</keyword>
<dbReference type="SUPFAM" id="SSF55186">
    <property type="entry name" value="ThrRS/AlaRS common domain"/>
    <property type="match status" value="1"/>
</dbReference>
<dbReference type="GO" id="GO:0009507">
    <property type="term" value="C:chloroplast"/>
    <property type="evidence" value="ECO:0000318"/>
    <property type="project" value="GO_Central"/>
</dbReference>
<dbReference type="InterPro" id="IPR050058">
    <property type="entry name" value="Ala-tRNA_ligase"/>
</dbReference>
<protein>
    <recommendedName>
        <fullName evidence="15">Alanine--tRNA ligase</fullName>
        <ecNumber evidence="15">6.1.1.7</ecNumber>
    </recommendedName>
    <alternativeName>
        <fullName evidence="15">Alanyl-tRNA synthetase</fullName>
        <shortName evidence="15">AlaRS</shortName>
    </alternativeName>
</protein>
<keyword evidence="2 15" id="KW-0963">Cytoplasm</keyword>
<dbReference type="NCBIfam" id="TIGR00344">
    <property type="entry name" value="alaS"/>
    <property type="match status" value="1"/>
</dbReference>
<evidence type="ECO:0000256" key="6">
    <source>
        <dbReference type="ARBA" id="ARBA00022741"/>
    </source>
</evidence>
<feature type="binding site" evidence="15">
    <location>
        <position position="722"/>
    </location>
    <ligand>
        <name>Zn(2+)</name>
        <dbReference type="ChEBI" id="CHEBI:29105"/>
    </ligand>
</feature>
<evidence type="ECO:0000256" key="2">
    <source>
        <dbReference type="ARBA" id="ARBA00022490"/>
    </source>
</evidence>
<dbReference type="PANTHER" id="PTHR11777:SF9">
    <property type="entry name" value="ALANINE--TRNA LIGASE, CYTOPLASMIC"/>
    <property type="match status" value="1"/>
</dbReference>
<dbReference type="GO" id="GO:0004813">
    <property type="term" value="F:alanine-tRNA ligase activity"/>
    <property type="evidence" value="ECO:0000318"/>
    <property type="project" value="GO_Central"/>
</dbReference>
<dbReference type="InterPro" id="IPR012947">
    <property type="entry name" value="tRNA_SAD"/>
</dbReference>
<dbReference type="FunFam" id="2.40.30.130:FF:000004">
    <property type="entry name" value="Alanine--tRNA ligase"/>
    <property type="match status" value="1"/>
</dbReference>
<dbReference type="HAMAP" id="MF_00036_B">
    <property type="entry name" value="Ala_tRNA_synth_B"/>
    <property type="match status" value="1"/>
</dbReference>
<name>A0A0K9NN98_ZOSMR</name>
<comment type="caution">
    <text evidence="17">The sequence shown here is derived from an EMBL/GenBank/DDBJ whole genome shotgun (WGS) entry which is preliminary data.</text>
</comment>
<organism evidence="17 18">
    <name type="scientific">Zostera marina</name>
    <name type="common">Eelgrass</name>
    <dbReference type="NCBI Taxonomy" id="29655"/>
    <lineage>
        <taxon>Eukaryota</taxon>
        <taxon>Viridiplantae</taxon>
        <taxon>Streptophyta</taxon>
        <taxon>Embryophyta</taxon>
        <taxon>Tracheophyta</taxon>
        <taxon>Spermatophyta</taxon>
        <taxon>Magnoliopsida</taxon>
        <taxon>Liliopsida</taxon>
        <taxon>Zosteraceae</taxon>
        <taxon>Zostera</taxon>
    </lineage>
</organism>
<evidence type="ECO:0000259" key="16">
    <source>
        <dbReference type="PROSITE" id="PS50860"/>
    </source>
</evidence>
<dbReference type="FunFam" id="3.30.930.10:FF:000011">
    <property type="entry name" value="Alanine--tRNA ligase, cytoplasmic"/>
    <property type="match status" value="1"/>
</dbReference>
<dbReference type="PROSITE" id="PS50860">
    <property type="entry name" value="AA_TRNA_LIGASE_II_ALA"/>
    <property type="match status" value="1"/>
</dbReference>
<comment type="cofactor">
    <cofactor evidence="15">
        <name>Zn(2+)</name>
        <dbReference type="ChEBI" id="CHEBI:29105"/>
    </cofactor>
    <text evidence="15">Binds 1 zinc ion per subunit.</text>
</comment>
<feature type="binding site" evidence="15">
    <location>
        <position position="718"/>
    </location>
    <ligand>
        <name>Zn(2+)</name>
        <dbReference type="ChEBI" id="CHEBI:29105"/>
    </ligand>
</feature>
<dbReference type="Gene3D" id="3.10.310.40">
    <property type="match status" value="1"/>
</dbReference>
<dbReference type="Gene3D" id="3.30.980.10">
    <property type="entry name" value="Threonyl-trna Synthetase, Chain A, domain 2"/>
    <property type="match status" value="1"/>
</dbReference>
<dbReference type="Pfam" id="PF01411">
    <property type="entry name" value="tRNA-synt_2c"/>
    <property type="match status" value="1"/>
</dbReference>
<proteinExistence type="inferred from homology"/>
<evidence type="ECO:0000256" key="3">
    <source>
        <dbReference type="ARBA" id="ARBA00022555"/>
    </source>
</evidence>
<dbReference type="InterPro" id="IPR002318">
    <property type="entry name" value="Ala-tRNA-lgiase_IIc"/>
</dbReference>
<dbReference type="SUPFAM" id="SSF55681">
    <property type="entry name" value="Class II aaRS and biotin synthetases"/>
    <property type="match status" value="1"/>
</dbReference>
<evidence type="ECO:0000256" key="13">
    <source>
        <dbReference type="ARBA" id="ARBA00048300"/>
    </source>
</evidence>
<keyword evidence="3 15" id="KW-0820">tRNA-binding</keyword>
<keyword evidence="9 15" id="KW-0694">RNA-binding</keyword>
<dbReference type="Proteomes" id="UP000036987">
    <property type="component" value="Unassembled WGS sequence"/>
</dbReference>
<evidence type="ECO:0000313" key="18">
    <source>
        <dbReference type="Proteomes" id="UP000036987"/>
    </source>
</evidence>
<evidence type="ECO:0000256" key="10">
    <source>
        <dbReference type="ARBA" id="ARBA00022917"/>
    </source>
</evidence>
<dbReference type="InterPro" id="IPR018164">
    <property type="entry name" value="Ala-tRNA-synth_IIc_N"/>
</dbReference>
<dbReference type="GO" id="GO:0000049">
    <property type="term" value="F:tRNA binding"/>
    <property type="evidence" value="ECO:0007669"/>
    <property type="project" value="UniProtKB-KW"/>
</dbReference>
<dbReference type="InterPro" id="IPR059090">
    <property type="entry name" value="ALA1_helical"/>
</dbReference>
<dbReference type="GO" id="GO:0005739">
    <property type="term" value="C:mitochondrion"/>
    <property type="evidence" value="ECO:0007669"/>
    <property type="project" value="UniProtKB-SubCell"/>
</dbReference>
<dbReference type="InterPro" id="IPR018165">
    <property type="entry name" value="Ala-tRNA-synth_IIc_core"/>
</dbReference>
<comment type="subcellular location">
    <subcellularLocation>
        <location evidence="15">Mitochondrion</location>
    </subcellularLocation>
    <subcellularLocation>
        <location evidence="15">Cytoplasm</location>
    </subcellularLocation>
</comment>
<comment type="catalytic activity">
    <reaction evidence="13 15">
        <text>tRNA(Ala) + L-alanine + ATP = L-alanyl-tRNA(Ala) + AMP + diphosphate</text>
        <dbReference type="Rhea" id="RHEA:12540"/>
        <dbReference type="Rhea" id="RHEA-COMP:9657"/>
        <dbReference type="Rhea" id="RHEA-COMP:9923"/>
        <dbReference type="ChEBI" id="CHEBI:30616"/>
        <dbReference type="ChEBI" id="CHEBI:33019"/>
        <dbReference type="ChEBI" id="CHEBI:57972"/>
        <dbReference type="ChEBI" id="CHEBI:78442"/>
        <dbReference type="ChEBI" id="CHEBI:78497"/>
        <dbReference type="ChEBI" id="CHEBI:456215"/>
        <dbReference type="EC" id="6.1.1.7"/>
    </reaction>
</comment>
<dbReference type="FunFam" id="3.10.310.40:FF:000003">
    <property type="entry name" value="Alanine--tRNA ligase"/>
    <property type="match status" value="1"/>
</dbReference>
<evidence type="ECO:0000313" key="17">
    <source>
        <dbReference type="EMBL" id="KMZ57465.1"/>
    </source>
</evidence>
<evidence type="ECO:0000256" key="4">
    <source>
        <dbReference type="ARBA" id="ARBA00022598"/>
    </source>
</evidence>
<keyword evidence="11 15" id="KW-0496">Mitochondrion</keyword>
<dbReference type="GO" id="GO:0006419">
    <property type="term" value="P:alanyl-tRNA aminoacylation"/>
    <property type="evidence" value="ECO:0000318"/>
    <property type="project" value="GO_Central"/>
</dbReference>
<dbReference type="PANTHER" id="PTHR11777">
    <property type="entry name" value="ALANYL-TRNA SYNTHETASE"/>
    <property type="match status" value="1"/>
</dbReference>
<dbReference type="InterPro" id="IPR018163">
    <property type="entry name" value="Thr/Ala-tRNA-synth_IIc_edit"/>
</dbReference>
<comment type="function">
    <text evidence="14 15">Catalyzes the attachment of alanine to tRNA(Ala) in a two-step reaction: alanine is first activated by ATP to form Ala-AMP and then transferred to the acceptor end of tRNA(Ala). Also edits incorrectly charged tRNA(Ala) via its editing domain.</text>
</comment>
<comment type="domain">
    <text evidence="15">Consists of three domains; the N-terminal catalytic domain, the editing domain and the C-terminal C-Ala domain. The editing domain removes incorrectly charged amino acids, while the C-Ala domain, along with tRNA(Ala), serves as a bridge to cooperatively bring together the editing and aminoacylation centers thus stimulating deacylation of misacylated tRNAs.</text>
</comment>
<keyword evidence="4 15" id="KW-0436">Ligase</keyword>
<keyword evidence="5 15" id="KW-0479">Metal-binding</keyword>
<keyword evidence="18" id="KW-1185">Reference proteome</keyword>
<evidence type="ECO:0000256" key="1">
    <source>
        <dbReference type="ARBA" id="ARBA00008429"/>
    </source>
</evidence>
<evidence type="ECO:0000256" key="9">
    <source>
        <dbReference type="ARBA" id="ARBA00022884"/>
    </source>
</evidence>
<dbReference type="GO" id="GO:0002161">
    <property type="term" value="F:aminoacyl-tRNA deacylase activity"/>
    <property type="evidence" value="ECO:0000318"/>
    <property type="project" value="GO_Central"/>
</dbReference>
<dbReference type="InterPro" id="IPR045864">
    <property type="entry name" value="aa-tRNA-synth_II/BPL/LPL"/>
</dbReference>
<dbReference type="PRINTS" id="PR00980">
    <property type="entry name" value="TRNASYNTHALA"/>
</dbReference>
<dbReference type="InterPro" id="IPR018162">
    <property type="entry name" value="Ala-tRNA-ligase_IIc_anticod-bd"/>
</dbReference>
<feature type="domain" description="Alanyl-transfer RNA synthetases family profile" evidence="16">
    <location>
        <begin position="10"/>
        <end position="761"/>
    </location>
</feature>
<dbReference type="InterPro" id="IPR003156">
    <property type="entry name" value="DHHA1_dom"/>
</dbReference>
<comment type="subunit">
    <text evidence="15">Monomer.</text>
</comment>
<dbReference type="OMA" id="NCLEIWN"/>
<dbReference type="GO" id="GO:0005524">
    <property type="term" value="F:ATP binding"/>
    <property type="evidence" value="ECO:0007669"/>
    <property type="project" value="UniProtKB-UniRule"/>
</dbReference>
<sequence length="952" mass="105161">MTTTSEAIEWPARKVRQTFIDFFVNNKSHKNWLSSPVVPHDDPTLLFANAGMNQYKPIFLGTVDPTNPLGKLVRACNTQKCIRAGGKHNDLDDVGKDTYHHTFFEMLGNWSFGDYFNNQAIEWAWELLTEVYKLPKDNLYATYFGGDEKAHLPPDFEARDKWLTFLPASHVLPFGCKDNFWEMGDTGPCGPCTEIHFDRIGNRDASSLVNNDDPTCIEIWNLVFIQFNRESDSSLKMLPSKHVDTGMGFERLTSILQKKMSNYDTDVFLPIFDAIQKVTNAPHPYSGKLGEDDIGNVDMAYRVVADHIRTISFAVADGSRPGNDGREYVLRRILRRAVRYGKEILKAEEGFFSRLVNTVVHVMGDTFPELKHNEKKIKDIIEEEEASFGRTLLKGIEKFKRAARDVRDNKLNGQDAFLLWDTYGFPLDLTQLMAEESGLTVDVDGFNSAMNEAREKARSARNKFGGDSIAMDADATSELHKRRVATTNDSSKYIWNKDHGSVVKAIYSGSGFLETVSAGLDVGLVLESTSFYAEQGGQIYDTGFLEGPFGSFKVNNVQIFGGYILHIGSLNSGPSSLSIGASIVCKVDYARRSLIAPNHTCTHMLNFALKEVLGDHIDQKGSIVLPEKLRFDFSHGKPIHPEDLRKIESIVNLQIDDELEVYASEASLTDARNIVGLRAVFGEVYPDPVRVVSIGQKVEDLLSDPTKKQWLSISTEFCGGTHISNTREAKAFALLSEEGIAKGIRRVTAVTTASAISAQELAKSLDDEITEASKSEGSSLEKSVASLKSRLDAAIIPAARKADLRSRISKLQEQIMIAQKLVGKQNIEKAIQTATGIADAAVSEGRPFCVGSVDVGLDTTAIREAVCKVMQEKRLPIMLFSREEVSNKAVVYVGIPNNDKNGMATKWLKSALVPINGKGGGKGGVAQGQGTDGSRIDEAIAFAEKFAQMELK</sequence>
<accession>A0A0K9NN98</accession>
<keyword evidence="12 15" id="KW-0030">Aminoacyl-tRNA synthetase</keyword>
<dbReference type="EC" id="6.1.1.7" evidence="15"/>
<evidence type="ECO:0000256" key="14">
    <source>
        <dbReference type="ARBA" id="ARBA00055137"/>
    </source>
</evidence>
<dbReference type="Pfam" id="PF26023">
    <property type="entry name" value="ALA1"/>
    <property type="match status" value="1"/>
</dbReference>